<feature type="region of interest" description="Disordered" evidence="1">
    <location>
        <begin position="1"/>
        <end position="75"/>
    </location>
</feature>
<dbReference type="OrthoDB" id="3352285at2759"/>
<evidence type="ECO:0000256" key="1">
    <source>
        <dbReference type="SAM" id="MobiDB-lite"/>
    </source>
</evidence>
<feature type="transmembrane region" description="Helical" evidence="2">
    <location>
        <begin position="155"/>
        <end position="176"/>
    </location>
</feature>
<evidence type="ECO:0000313" key="4">
    <source>
        <dbReference type="Proteomes" id="UP000245942"/>
    </source>
</evidence>
<dbReference type="AlphaFoldDB" id="A0A316U9K8"/>
<feature type="compositionally biased region" description="Low complexity" evidence="1">
    <location>
        <begin position="49"/>
        <end position="60"/>
    </location>
</feature>
<feature type="compositionally biased region" description="Polar residues" evidence="1">
    <location>
        <begin position="1"/>
        <end position="13"/>
    </location>
</feature>
<proteinExistence type="predicted"/>
<protein>
    <submittedName>
        <fullName evidence="3">Uncharacterized protein</fullName>
    </submittedName>
</protein>
<evidence type="ECO:0000256" key="2">
    <source>
        <dbReference type="SAM" id="Phobius"/>
    </source>
</evidence>
<dbReference type="Proteomes" id="UP000245942">
    <property type="component" value="Unassembled WGS sequence"/>
</dbReference>
<evidence type="ECO:0000313" key="3">
    <source>
        <dbReference type="EMBL" id="PWN21839.1"/>
    </source>
</evidence>
<dbReference type="GeneID" id="37011127"/>
<keyword evidence="2" id="KW-0812">Transmembrane</keyword>
<feature type="transmembrane region" description="Helical" evidence="2">
    <location>
        <begin position="126"/>
        <end position="148"/>
    </location>
</feature>
<keyword evidence="2" id="KW-1133">Transmembrane helix</keyword>
<keyword evidence="2" id="KW-0472">Membrane</keyword>
<organism evidence="3 4">
    <name type="scientific">Pseudomicrostroma glucosiphilum</name>
    <dbReference type="NCBI Taxonomy" id="1684307"/>
    <lineage>
        <taxon>Eukaryota</taxon>
        <taxon>Fungi</taxon>
        <taxon>Dikarya</taxon>
        <taxon>Basidiomycota</taxon>
        <taxon>Ustilaginomycotina</taxon>
        <taxon>Exobasidiomycetes</taxon>
        <taxon>Microstromatales</taxon>
        <taxon>Microstromatales incertae sedis</taxon>
        <taxon>Pseudomicrostroma</taxon>
    </lineage>
</organism>
<sequence length="347" mass="36879">MTILPSSSTNMASTAAPHHPSYARDYGYDDEYDAAPHYRPPSGPPPPAAASSRMGPGPNFARPPRPGAGGPPPPAYQRVMQRISLRPVLLFTTSISILYLVFSAAVSLRSLNQTGETGKLKTFDVILGILLLVAAVVELLGLSAAWTSRLSWATLYARASTIALALVVGAEVVGIVEHYVAKTDLIAGCTTRNTGTNSDTDSSWWLWGSGSDGASTTMTAAEAQAYCEARWSRTTAWVIIWYVRTVQIIVAIDTLTPCSTFSLTGSSSSPSSVVSLSSSPLLSSANFGTLPYLDPVAEAFRAQEPTPPHSTTTTRPVPLRAVDLTGDLTPIPTHLHQALPSRQEVEV</sequence>
<dbReference type="RefSeq" id="XP_025348999.1">
    <property type="nucleotide sequence ID" value="XM_025489393.1"/>
</dbReference>
<gene>
    <name evidence="3" type="ORF">BCV69DRAFT_156942</name>
</gene>
<feature type="transmembrane region" description="Helical" evidence="2">
    <location>
        <begin position="88"/>
        <end position="106"/>
    </location>
</feature>
<dbReference type="STRING" id="1684307.A0A316U9K8"/>
<feature type="compositionally biased region" description="Pro residues" evidence="1">
    <location>
        <begin position="61"/>
        <end position="75"/>
    </location>
</feature>
<reference evidence="3 4" key="1">
    <citation type="journal article" date="2018" name="Mol. Biol. Evol.">
        <title>Broad Genomic Sampling Reveals a Smut Pathogenic Ancestry of the Fungal Clade Ustilaginomycotina.</title>
        <authorList>
            <person name="Kijpornyongpan T."/>
            <person name="Mondo S.J."/>
            <person name="Barry K."/>
            <person name="Sandor L."/>
            <person name="Lee J."/>
            <person name="Lipzen A."/>
            <person name="Pangilinan J."/>
            <person name="LaButti K."/>
            <person name="Hainaut M."/>
            <person name="Henrissat B."/>
            <person name="Grigoriev I.V."/>
            <person name="Spatafora J.W."/>
            <person name="Aime M.C."/>
        </authorList>
    </citation>
    <scope>NUCLEOTIDE SEQUENCE [LARGE SCALE GENOMIC DNA]</scope>
    <source>
        <strain evidence="3 4">MCA 4718</strain>
    </source>
</reference>
<dbReference type="EMBL" id="KZ819324">
    <property type="protein sequence ID" value="PWN21839.1"/>
    <property type="molecule type" value="Genomic_DNA"/>
</dbReference>
<keyword evidence="4" id="KW-1185">Reference proteome</keyword>
<accession>A0A316U9K8</accession>
<feature type="compositionally biased region" description="Pro residues" evidence="1">
    <location>
        <begin position="38"/>
        <end position="48"/>
    </location>
</feature>
<name>A0A316U9K8_9BASI</name>